<accession>A0A560FSS1</accession>
<evidence type="ECO:0000313" key="4">
    <source>
        <dbReference type="Proteomes" id="UP000319859"/>
    </source>
</evidence>
<proteinExistence type="predicted"/>
<dbReference type="InterPro" id="IPR006311">
    <property type="entry name" value="TAT_signal"/>
</dbReference>
<evidence type="ECO:0000259" key="2">
    <source>
        <dbReference type="Pfam" id="PF00497"/>
    </source>
</evidence>
<dbReference type="EMBL" id="VITN01000001">
    <property type="protein sequence ID" value="TWB24685.1"/>
    <property type="molecule type" value="Genomic_DNA"/>
</dbReference>
<protein>
    <submittedName>
        <fullName evidence="3">ABC-type amino acid transport substrate-binding protein</fullName>
    </submittedName>
</protein>
<dbReference type="PANTHER" id="PTHR35936">
    <property type="entry name" value="MEMBRANE-BOUND LYTIC MUREIN TRANSGLYCOSYLASE F"/>
    <property type="match status" value="1"/>
</dbReference>
<dbReference type="AlphaFoldDB" id="A0A560FSS1"/>
<reference evidence="3 4" key="1">
    <citation type="submission" date="2019-06" db="EMBL/GenBank/DDBJ databases">
        <title>Genomic Encyclopedia of Type Strains, Phase IV (KMG-V): Genome sequencing to study the core and pangenomes of soil and plant-associated prokaryotes.</title>
        <authorList>
            <person name="Whitman W."/>
        </authorList>
    </citation>
    <scope>NUCLEOTIDE SEQUENCE [LARGE SCALE GENOMIC DNA]</scope>
    <source>
        <strain evidence="3 4">BR 11880</strain>
    </source>
</reference>
<name>A0A560FSS1_9PROT</name>
<feature type="domain" description="Solute-binding protein family 3/N-terminal" evidence="2">
    <location>
        <begin position="31"/>
        <end position="269"/>
    </location>
</feature>
<comment type="caution">
    <text evidence="3">The sequence shown here is derived from an EMBL/GenBank/DDBJ whole genome shotgun (WGS) entry which is preliminary data.</text>
</comment>
<dbReference type="PROSITE" id="PS51318">
    <property type="entry name" value="TAT"/>
    <property type="match status" value="1"/>
</dbReference>
<dbReference type="InterPro" id="IPR001638">
    <property type="entry name" value="Solute-binding_3/MltF_N"/>
</dbReference>
<evidence type="ECO:0000256" key="1">
    <source>
        <dbReference type="ARBA" id="ARBA00022729"/>
    </source>
</evidence>
<keyword evidence="1" id="KW-0732">Signal</keyword>
<gene>
    <name evidence="3" type="ORF">FBZ89_101311</name>
</gene>
<dbReference type="PANTHER" id="PTHR35936:SF35">
    <property type="entry name" value="L-CYSTINE-BINDING PROTEIN TCYJ"/>
    <property type="match status" value="1"/>
</dbReference>
<dbReference type="SUPFAM" id="SSF53850">
    <property type="entry name" value="Periplasmic binding protein-like II"/>
    <property type="match status" value="1"/>
</dbReference>
<dbReference type="Gene3D" id="3.40.190.10">
    <property type="entry name" value="Periplasmic binding protein-like II"/>
    <property type="match status" value="4"/>
</dbReference>
<sequence length="275" mass="29718">MDRRALLRGAGSAGLGLALGPWAARAAVAPLRFVYADNVVPFSYADADGNATGLLKDDVDVVTSAAGYSQTTSLMPWGRAQATVRAGQADGFCTVPSADRAVYVQFCLQPVMTSDIGIWHRRDDDRFKAVGGLEELAAFRLGSYVGNGWATEHMGAIPTLAVVPDPVSVLKMLAAGRIDAWAAHSDTNLRKLMSGRGRFFIFRNPGLTEVIQNNGWDGRIRILPHPLAVEDQYMVFSRHLDPEVRERLDAGLERLAADGTLERIALRHAGHAPGL</sequence>
<organism evidence="3 4">
    <name type="scientific">Nitrospirillum amazonense</name>
    <dbReference type="NCBI Taxonomy" id="28077"/>
    <lineage>
        <taxon>Bacteria</taxon>
        <taxon>Pseudomonadati</taxon>
        <taxon>Pseudomonadota</taxon>
        <taxon>Alphaproteobacteria</taxon>
        <taxon>Rhodospirillales</taxon>
        <taxon>Azospirillaceae</taxon>
        <taxon>Nitrospirillum</taxon>
    </lineage>
</organism>
<dbReference type="Pfam" id="PF00497">
    <property type="entry name" value="SBP_bac_3"/>
    <property type="match status" value="1"/>
</dbReference>
<evidence type="ECO:0000313" key="3">
    <source>
        <dbReference type="EMBL" id="TWB24685.1"/>
    </source>
</evidence>
<dbReference type="Proteomes" id="UP000319859">
    <property type="component" value="Unassembled WGS sequence"/>
</dbReference>